<dbReference type="EMBL" id="GGEC01083067">
    <property type="protein sequence ID" value="MBX63551.1"/>
    <property type="molecule type" value="Transcribed_RNA"/>
</dbReference>
<name>A0A2P2Q988_RHIMU</name>
<protein>
    <submittedName>
        <fullName evidence="1">Uncharacterized protein</fullName>
    </submittedName>
</protein>
<evidence type="ECO:0000313" key="1">
    <source>
        <dbReference type="EMBL" id="MBX63551.1"/>
    </source>
</evidence>
<organism evidence="1">
    <name type="scientific">Rhizophora mucronata</name>
    <name type="common">Asiatic mangrove</name>
    <dbReference type="NCBI Taxonomy" id="61149"/>
    <lineage>
        <taxon>Eukaryota</taxon>
        <taxon>Viridiplantae</taxon>
        <taxon>Streptophyta</taxon>
        <taxon>Embryophyta</taxon>
        <taxon>Tracheophyta</taxon>
        <taxon>Spermatophyta</taxon>
        <taxon>Magnoliopsida</taxon>
        <taxon>eudicotyledons</taxon>
        <taxon>Gunneridae</taxon>
        <taxon>Pentapetalae</taxon>
        <taxon>rosids</taxon>
        <taxon>fabids</taxon>
        <taxon>Malpighiales</taxon>
        <taxon>Rhizophoraceae</taxon>
        <taxon>Rhizophora</taxon>
    </lineage>
</organism>
<proteinExistence type="predicted"/>
<reference evidence="1" key="1">
    <citation type="submission" date="2018-02" db="EMBL/GenBank/DDBJ databases">
        <title>Rhizophora mucronata_Transcriptome.</title>
        <authorList>
            <person name="Meera S.P."/>
            <person name="Sreeshan A."/>
            <person name="Augustine A."/>
        </authorList>
    </citation>
    <scope>NUCLEOTIDE SEQUENCE</scope>
    <source>
        <tissue evidence="1">Leaf</tissue>
    </source>
</reference>
<accession>A0A2P2Q988</accession>
<dbReference type="AlphaFoldDB" id="A0A2P2Q988"/>
<sequence length="27" mass="2879">MLQEEEMPTSPGIRIYKAAAVALCGSL</sequence>